<evidence type="ECO:0000256" key="11">
    <source>
        <dbReference type="ARBA" id="ARBA00023180"/>
    </source>
</evidence>
<evidence type="ECO:0000313" key="17">
    <source>
        <dbReference type="EMBL" id="RWS19976.1"/>
    </source>
</evidence>
<dbReference type="STRING" id="299467.A0A443RX93"/>
<keyword evidence="6" id="KW-0029">Amino-acid transport</keyword>
<evidence type="ECO:0000256" key="15">
    <source>
        <dbReference type="PIRSR" id="PIRSR600175-1"/>
    </source>
</evidence>
<name>A0A443RX93_9ACAR</name>
<dbReference type="SUPFAM" id="SSF161070">
    <property type="entry name" value="SNF-like"/>
    <property type="match status" value="1"/>
</dbReference>
<dbReference type="Proteomes" id="UP000288716">
    <property type="component" value="Unassembled WGS sequence"/>
</dbReference>
<dbReference type="Pfam" id="PF00209">
    <property type="entry name" value="SNF"/>
    <property type="match status" value="1"/>
</dbReference>
<proteinExistence type="inferred from homology"/>
<dbReference type="VEuPathDB" id="VectorBase:LDEU012064"/>
<evidence type="ECO:0000256" key="5">
    <source>
        <dbReference type="ARBA" id="ARBA00022847"/>
    </source>
</evidence>
<evidence type="ECO:0000313" key="18">
    <source>
        <dbReference type="Proteomes" id="UP000288716"/>
    </source>
</evidence>
<evidence type="ECO:0000256" key="6">
    <source>
        <dbReference type="ARBA" id="ARBA00022970"/>
    </source>
</evidence>
<evidence type="ECO:0000256" key="8">
    <source>
        <dbReference type="ARBA" id="ARBA00023053"/>
    </source>
</evidence>
<sequence>MIVSALDTLTSIISGLVIFSVLGALSFEMGLDMKDVVKSGPGLAFVAYPEALSRLPLPHLWSVLFFLMLFILGLDSEFAILENIVTSLSDEIHCLRKHKLKVTIAVGAAFFLFGLPVVTRGGQYIFEILDYYGGSISLVFIAVVECIAISWIYGYENFSSDINFMLSKNMGIYWRITWKFTAPLTLLFIAIYSLVIHTPLQYGAYQFPNWTDVVGWAIVFVVISQIIVWALFHVIRSCKQECCKCLEAVFAPDKDWGPKDPIVREEWRVYKRNLKVHNFELEHVYITNL</sequence>
<evidence type="ECO:0000256" key="2">
    <source>
        <dbReference type="ARBA" id="ARBA00006459"/>
    </source>
</evidence>
<feature type="transmembrane region" description="Helical" evidence="16">
    <location>
        <begin position="131"/>
        <end position="155"/>
    </location>
</feature>
<comment type="function">
    <text evidence="13">Unusual broad substrate spectrum amino acid:sodium cotransporter that promotes absorption of the D isomers of essential amino acids. Neutral amino acids are the preferred substrates, especially methionine and phenylalanine.</text>
</comment>
<dbReference type="GO" id="GO:0005283">
    <property type="term" value="F:amino acid:sodium symporter activity"/>
    <property type="evidence" value="ECO:0007669"/>
    <property type="project" value="TreeGrafter"/>
</dbReference>
<protein>
    <recommendedName>
        <fullName evidence="14">Sodium-dependent nutrient amino acid transporter 1</fullName>
    </recommendedName>
</protein>
<dbReference type="PRINTS" id="PR00176">
    <property type="entry name" value="NANEUSMPORT"/>
</dbReference>
<feature type="transmembrane region" description="Helical" evidence="16">
    <location>
        <begin position="215"/>
        <end position="235"/>
    </location>
</feature>
<keyword evidence="9" id="KW-0406">Ion transport</keyword>
<evidence type="ECO:0000256" key="14">
    <source>
        <dbReference type="ARBA" id="ARBA00040215"/>
    </source>
</evidence>
<feature type="binding site" evidence="15">
    <location>
        <position position="75"/>
    </location>
    <ligand>
        <name>Na(+)</name>
        <dbReference type="ChEBI" id="CHEBI:29101"/>
        <label>1</label>
    </ligand>
</feature>
<dbReference type="EMBL" id="NCKV01021117">
    <property type="protein sequence ID" value="RWS19976.1"/>
    <property type="molecule type" value="Genomic_DNA"/>
</dbReference>
<evidence type="ECO:0000256" key="3">
    <source>
        <dbReference type="ARBA" id="ARBA00022448"/>
    </source>
</evidence>
<dbReference type="GO" id="GO:0015179">
    <property type="term" value="F:L-amino acid transmembrane transporter activity"/>
    <property type="evidence" value="ECO:0007669"/>
    <property type="project" value="TreeGrafter"/>
</dbReference>
<dbReference type="GO" id="GO:0046872">
    <property type="term" value="F:metal ion binding"/>
    <property type="evidence" value="ECO:0007669"/>
    <property type="project" value="UniProtKB-KW"/>
</dbReference>
<dbReference type="AlphaFoldDB" id="A0A443RX93"/>
<keyword evidence="8 15" id="KW-0915">Sodium</keyword>
<dbReference type="PANTHER" id="PTHR11616">
    <property type="entry name" value="SODIUM/CHLORIDE DEPENDENT TRANSPORTER"/>
    <property type="match status" value="1"/>
</dbReference>
<dbReference type="GO" id="GO:0005886">
    <property type="term" value="C:plasma membrane"/>
    <property type="evidence" value="ECO:0007669"/>
    <property type="project" value="TreeGrafter"/>
</dbReference>
<organism evidence="17 18">
    <name type="scientific">Leptotrombidium deliense</name>
    <dbReference type="NCBI Taxonomy" id="299467"/>
    <lineage>
        <taxon>Eukaryota</taxon>
        <taxon>Metazoa</taxon>
        <taxon>Ecdysozoa</taxon>
        <taxon>Arthropoda</taxon>
        <taxon>Chelicerata</taxon>
        <taxon>Arachnida</taxon>
        <taxon>Acari</taxon>
        <taxon>Acariformes</taxon>
        <taxon>Trombidiformes</taxon>
        <taxon>Prostigmata</taxon>
        <taxon>Anystina</taxon>
        <taxon>Parasitengona</taxon>
        <taxon>Trombiculoidea</taxon>
        <taxon>Trombiculidae</taxon>
        <taxon>Leptotrombidium</taxon>
    </lineage>
</organism>
<evidence type="ECO:0000256" key="13">
    <source>
        <dbReference type="ARBA" id="ARBA00037785"/>
    </source>
</evidence>
<keyword evidence="3" id="KW-0813">Transport</keyword>
<dbReference type="PROSITE" id="PS50267">
    <property type="entry name" value="NA_NEUROTRAN_SYMP_3"/>
    <property type="match status" value="1"/>
</dbReference>
<dbReference type="GO" id="GO:0089718">
    <property type="term" value="P:amino acid import across plasma membrane"/>
    <property type="evidence" value="ECO:0007669"/>
    <property type="project" value="TreeGrafter"/>
</dbReference>
<feature type="transmembrane region" description="Helical" evidence="16">
    <location>
        <begin position="12"/>
        <end position="31"/>
    </location>
</feature>
<feature type="transmembrane region" description="Helical" evidence="16">
    <location>
        <begin position="60"/>
        <end position="81"/>
    </location>
</feature>
<keyword evidence="10 16" id="KW-0472">Membrane</keyword>
<keyword evidence="11" id="KW-0325">Glycoprotein</keyword>
<dbReference type="PANTHER" id="PTHR11616:SF321">
    <property type="entry name" value="SODIUM-DEPENDENT NUTRIENT AMINO ACID TRANSPORTER 1-RELATED"/>
    <property type="match status" value="1"/>
</dbReference>
<feature type="binding site" evidence="15">
    <location>
        <position position="72"/>
    </location>
    <ligand>
        <name>Na(+)</name>
        <dbReference type="ChEBI" id="CHEBI:29101"/>
        <label>1</label>
    </ligand>
</feature>
<evidence type="ECO:0000256" key="7">
    <source>
        <dbReference type="ARBA" id="ARBA00022989"/>
    </source>
</evidence>
<keyword evidence="15" id="KW-0479">Metal-binding</keyword>
<feature type="transmembrane region" description="Helical" evidence="16">
    <location>
        <begin position="176"/>
        <end position="195"/>
    </location>
</feature>
<dbReference type="InterPro" id="IPR037272">
    <property type="entry name" value="SNS_sf"/>
</dbReference>
<keyword evidence="7 16" id="KW-1133">Transmembrane helix</keyword>
<keyword evidence="12" id="KW-0739">Sodium transport</keyword>
<feature type="transmembrane region" description="Helical" evidence="16">
    <location>
        <begin position="102"/>
        <end position="119"/>
    </location>
</feature>
<keyword evidence="4 16" id="KW-0812">Transmembrane</keyword>
<comment type="similarity">
    <text evidence="2">Belongs to the sodium:neurotransmitter symporter (SNF) (TC 2.A.22) family.</text>
</comment>
<evidence type="ECO:0000256" key="10">
    <source>
        <dbReference type="ARBA" id="ARBA00023136"/>
    </source>
</evidence>
<evidence type="ECO:0000256" key="12">
    <source>
        <dbReference type="ARBA" id="ARBA00023201"/>
    </source>
</evidence>
<keyword evidence="5" id="KW-0769">Symport</keyword>
<comment type="subcellular location">
    <subcellularLocation>
        <location evidence="1">Membrane</location>
        <topology evidence="1">Multi-pass membrane protein</topology>
    </subcellularLocation>
</comment>
<dbReference type="OrthoDB" id="6581954at2759"/>
<evidence type="ECO:0000256" key="4">
    <source>
        <dbReference type="ARBA" id="ARBA00022692"/>
    </source>
</evidence>
<evidence type="ECO:0000256" key="1">
    <source>
        <dbReference type="ARBA" id="ARBA00004141"/>
    </source>
</evidence>
<evidence type="ECO:0000256" key="9">
    <source>
        <dbReference type="ARBA" id="ARBA00023065"/>
    </source>
</evidence>
<reference evidence="17 18" key="1">
    <citation type="journal article" date="2018" name="Gigascience">
        <title>Genomes of trombidid mites reveal novel predicted allergens and laterally-transferred genes associated with secondary metabolism.</title>
        <authorList>
            <person name="Dong X."/>
            <person name="Chaisiri K."/>
            <person name="Xia D."/>
            <person name="Armstrong S.D."/>
            <person name="Fang Y."/>
            <person name="Donnelly M.J."/>
            <person name="Kadowaki T."/>
            <person name="McGarry J.W."/>
            <person name="Darby A.C."/>
            <person name="Makepeace B.L."/>
        </authorList>
    </citation>
    <scope>NUCLEOTIDE SEQUENCE [LARGE SCALE GENOMIC DNA]</scope>
    <source>
        <strain evidence="17">UoL-UT</strain>
    </source>
</reference>
<keyword evidence="18" id="KW-1185">Reference proteome</keyword>
<dbReference type="InterPro" id="IPR000175">
    <property type="entry name" value="Na/ntran_symport"/>
</dbReference>
<feature type="binding site" evidence="15">
    <location>
        <position position="76"/>
    </location>
    <ligand>
        <name>Na(+)</name>
        <dbReference type="ChEBI" id="CHEBI:29101"/>
        <label>1</label>
    </ligand>
</feature>
<comment type="caution">
    <text evidence="17">The sequence shown here is derived from an EMBL/GenBank/DDBJ whole genome shotgun (WGS) entry which is preliminary data.</text>
</comment>
<accession>A0A443RX93</accession>
<evidence type="ECO:0000256" key="16">
    <source>
        <dbReference type="SAM" id="Phobius"/>
    </source>
</evidence>
<gene>
    <name evidence="17" type="ORF">B4U80_06059</name>
</gene>